<keyword evidence="4 6" id="KW-1133">Transmembrane helix</keyword>
<gene>
    <name evidence="7" type="ORF">GCM10023168_23340</name>
</gene>
<reference evidence="8" key="1">
    <citation type="journal article" date="2019" name="Int. J. Syst. Evol. Microbiol.">
        <title>The Global Catalogue of Microorganisms (GCM) 10K type strain sequencing project: providing services to taxonomists for standard genome sequencing and annotation.</title>
        <authorList>
            <consortium name="The Broad Institute Genomics Platform"/>
            <consortium name="The Broad Institute Genome Sequencing Center for Infectious Disease"/>
            <person name="Wu L."/>
            <person name="Ma J."/>
        </authorList>
    </citation>
    <scope>NUCLEOTIDE SEQUENCE [LARGE SCALE GENOMIC DNA]</scope>
    <source>
        <strain evidence="8">JCM 17809</strain>
    </source>
</reference>
<evidence type="ECO:0000256" key="2">
    <source>
        <dbReference type="ARBA" id="ARBA00022475"/>
    </source>
</evidence>
<dbReference type="Proteomes" id="UP001500945">
    <property type="component" value="Unassembled WGS sequence"/>
</dbReference>
<name>A0ABP8KIK1_9MICO</name>
<organism evidence="7 8">
    <name type="scientific">Fodinibacter luteus</name>
    <dbReference type="NCBI Taxonomy" id="552064"/>
    <lineage>
        <taxon>Bacteria</taxon>
        <taxon>Bacillati</taxon>
        <taxon>Actinomycetota</taxon>
        <taxon>Actinomycetes</taxon>
        <taxon>Micrococcales</taxon>
        <taxon>Intrasporangiaceae</taxon>
        <taxon>Fodinibacter (ex Wang et al. 2009)</taxon>
    </lineage>
</organism>
<evidence type="ECO:0000256" key="5">
    <source>
        <dbReference type="ARBA" id="ARBA00023136"/>
    </source>
</evidence>
<dbReference type="EMBL" id="BAABGM010000014">
    <property type="protein sequence ID" value="GAA4407371.1"/>
    <property type="molecule type" value="Genomic_DNA"/>
</dbReference>
<feature type="transmembrane region" description="Helical" evidence="6">
    <location>
        <begin position="147"/>
        <end position="172"/>
    </location>
</feature>
<comment type="caution">
    <text evidence="7">The sequence shown here is derived from an EMBL/GenBank/DDBJ whole genome shotgun (WGS) entry which is preliminary data.</text>
</comment>
<keyword evidence="2" id="KW-1003">Cell membrane</keyword>
<accession>A0ABP8KIK1</accession>
<evidence type="ECO:0000256" key="1">
    <source>
        <dbReference type="ARBA" id="ARBA00004651"/>
    </source>
</evidence>
<keyword evidence="3 6" id="KW-0812">Transmembrane</keyword>
<evidence type="ECO:0000256" key="6">
    <source>
        <dbReference type="SAM" id="Phobius"/>
    </source>
</evidence>
<proteinExistence type="predicted"/>
<keyword evidence="5 6" id="KW-0472">Membrane</keyword>
<feature type="transmembrane region" description="Helical" evidence="6">
    <location>
        <begin position="214"/>
        <end position="237"/>
    </location>
</feature>
<evidence type="ECO:0000256" key="3">
    <source>
        <dbReference type="ARBA" id="ARBA00022692"/>
    </source>
</evidence>
<comment type="subcellular location">
    <subcellularLocation>
        <location evidence="1">Cell membrane</location>
        <topology evidence="1">Multi-pass membrane protein</topology>
    </subcellularLocation>
</comment>
<feature type="transmembrane region" description="Helical" evidence="6">
    <location>
        <begin position="249"/>
        <end position="275"/>
    </location>
</feature>
<evidence type="ECO:0000313" key="8">
    <source>
        <dbReference type="Proteomes" id="UP001500945"/>
    </source>
</evidence>
<evidence type="ECO:0000256" key="4">
    <source>
        <dbReference type="ARBA" id="ARBA00022989"/>
    </source>
</evidence>
<protein>
    <recommendedName>
        <fullName evidence="9">YihY family inner membrane protein</fullName>
    </recommendedName>
</protein>
<evidence type="ECO:0000313" key="7">
    <source>
        <dbReference type="EMBL" id="GAA4407371.1"/>
    </source>
</evidence>
<sequence length="308" mass="32699">MTGMTGSERTHDRVAGLVAWADRNPVPGTILRIARELLAVDVRDRIFGMAGQSFLAVVPLLIIASTWLSESDGESIALVVNERLGLTGPTATTVVLLFTKPEGAAEVATASGLSIVLLFFSVNSYTRTLRRSMERPWGLPAVGWRGQLTGLLGVGLLILMQSTLSVIATGWISETPALVALESLARTLVAMAFWLAIGRALTHGRLPVRHLWPGALIGAIGTSAIALWSVTFLPTIFERDAARYGVIGVALALVTWLLAIAGLFVVVGVAGAQIARATGWIEQRPDPLVQPLLEQPEAPVAEARPPAP</sequence>
<dbReference type="Pfam" id="PF03631">
    <property type="entry name" value="Virul_fac_BrkB"/>
    <property type="match status" value="1"/>
</dbReference>
<feature type="transmembrane region" description="Helical" evidence="6">
    <location>
        <begin position="107"/>
        <end position="126"/>
    </location>
</feature>
<keyword evidence="8" id="KW-1185">Reference proteome</keyword>
<dbReference type="InterPro" id="IPR017039">
    <property type="entry name" value="Virul_fac_BrkB"/>
</dbReference>
<feature type="transmembrane region" description="Helical" evidence="6">
    <location>
        <begin position="46"/>
        <end position="68"/>
    </location>
</feature>
<evidence type="ECO:0008006" key="9">
    <source>
        <dbReference type="Google" id="ProtNLM"/>
    </source>
</evidence>
<feature type="transmembrane region" description="Helical" evidence="6">
    <location>
        <begin position="184"/>
        <end position="202"/>
    </location>
</feature>